<gene>
    <name evidence="1" type="ORF">A3F35_00565</name>
</gene>
<dbReference type="AlphaFoldDB" id="A0A1G1WPL5"/>
<dbReference type="SUPFAM" id="SSF53474">
    <property type="entry name" value="alpha/beta-Hydrolases"/>
    <property type="match status" value="1"/>
</dbReference>
<dbReference type="EMBL" id="MHCZ01000026">
    <property type="protein sequence ID" value="OGY29639.1"/>
    <property type="molecule type" value="Genomic_DNA"/>
</dbReference>
<evidence type="ECO:0008006" key="3">
    <source>
        <dbReference type="Google" id="ProtNLM"/>
    </source>
</evidence>
<dbReference type="InterPro" id="IPR029058">
    <property type="entry name" value="AB_hydrolase_fold"/>
</dbReference>
<comment type="caution">
    <text evidence="1">The sequence shown here is derived from an EMBL/GenBank/DDBJ whole genome shotgun (WGS) entry which is preliminary data.</text>
</comment>
<proteinExistence type="predicted"/>
<evidence type="ECO:0000313" key="2">
    <source>
        <dbReference type="Proteomes" id="UP000178068"/>
    </source>
</evidence>
<accession>A0A1G1WPL5</accession>
<dbReference type="STRING" id="1802603.A3F35_00565"/>
<dbReference type="Gene3D" id="3.40.50.1820">
    <property type="entry name" value="alpha/beta hydrolase"/>
    <property type="match status" value="1"/>
</dbReference>
<sequence length="293" mass="33355">MRAEAPLGAAYTSRGSQISPLEAERSFNPRNNHNFPESPREFLNVVARELPYLPLDMARLAIDYQESLWEYWELRNYLRNAKDELEGDGSPVVILRGWGGWKGFYDSTITLVRMKGLDPVIAPSDSILNLDPISSKKDQHWDFIKRVAEEKGQKVHLWGQSQGGIEGAVLYAEHPDEFEEYVADFWDWDGPKPRRVNVAVGIGYIWSHIVYGTDDFKLAGLIETINHLEKRGKVPIHTIYRESDVFLPNGEPIGVHHESKGSHTGSMVNLRHLDLVFSWMERARTDSEVIGAT</sequence>
<name>A0A1G1WPL5_9BACT</name>
<organism evidence="1 2">
    <name type="scientific">Candidatus Woykebacteria bacterium RIFCSPHIGHO2_12_FULL_45_10</name>
    <dbReference type="NCBI Taxonomy" id="1802603"/>
    <lineage>
        <taxon>Bacteria</taxon>
        <taxon>Candidatus Woykeibacteriota</taxon>
    </lineage>
</organism>
<protein>
    <recommendedName>
        <fullName evidence="3">AB hydrolase-1 domain-containing protein</fullName>
    </recommendedName>
</protein>
<dbReference type="Proteomes" id="UP000178068">
    <property type="component" value="Unassembled WGS sequence"/>
</dbReference>
<evidence type="ECO:0000313" key="1">
    <source>
        <dbReference type="EMBL" id="OGY29639.1"/>
    </source>
</evidence>
<reference evidence="1 2" key="1">
    <citation type="journal article" date="2016" name="Nat. Commun.">
        <title>Thousands of microbial genomes shed light on interconnected biogeochemical processes in an aquifer system.</title>
        <authorList>
            <person name="Anantharaman K."/>
            <person name="Brown C.T."/>
            <person name="Hug L.A."/>
            <person name="Sharon I."/>
            <person name="Castelle C.J."/>
            <person name="Probst A.J."/>
            <person name="Thomas B.C."/>
            <person name="Singh A."/>
            <person name="Wilkins M.J."/>
            <person name="Karaoz U."/>
            <person name="Brodie E.L."/>
            <person name="Williams K.H."/>
            <person name="Hubbard S.S."/>
            <person name="Banfield J.F."/>
        </authorList>
    </citation>
    <scope>NUCLEOTIDE SEQUENCE [LARGE SCALE GENOMIC DNA]</scope>
</reference>